<dbReference type="InterPro" id="IPR036188">
    <property type="entry name" value="FAD/NAD-bd_sf"/>
</dbReference>
<dbReference type="Proteomes" id="UP000531231">
    <property type="component" value="Unassembled WGS sequence"/>
</dbReference>
<dbReference type="Gene3D" id="3.30.9.10">
    <property type="entry name" value="D-Amino Acid Oxidase, subunit A, domain 2"/>
    <property type="match status" value="1"/>
</dbReference>
<keyword evidence="4" id="KW-1185">Reference proteome</keyword>
<comment type="caution">
    <text evidence="3">The sequence shown here is derived from an EMBL/GenBank/DDBJ whole genome shotgun (WGS) entry which is preliminary data.</text>
</comment>
<evidence type="ECO:0000256" key="1">
    <source>
        <dbReference type="ARBA" id="ARBA00023002"/>
    </source>
</evidence>
<evidence type="ECO:0000313" key="3">
    <source>
        <dbReference type="EMBL" id="MBB5091470.1"/>
    </source>
</evidence>
<dbReference type="PANTHER" id="PTHR13847:SF201">
    <property type="entry name" value="PUTATIBE OXIDOREDUCTASE"/>
    <property type="match status" value="1"/>
</dbReference>
<dbReference type="GO" id="GO:0016491">
    <property type="term" value="F:oxidoreductase activity"/>
    <property type="evidence" value="ECO:0007669"/>
    <property type="project" value="UniProtKB-KW"/>
</dbReference>
<name>A0A7W8ENH4_9HYPH</name>
<evidence type="ECO:0000259" key="2">
    <source>
        <dbReference type="Pfam" id="PF01266"/>
    </source>
</evidence>
<reference evidence="3 4" key="1">
    <citation type="submission" date="2020-08" db="EMBL/GenBank/DDBJ databases">
        <title>Genomic Encyclopedia of Type Strains, Phase IV (KMG-IV): sequencing the most valuable type-strain genomes for metagenomic binning, comparative biology and taxonomic classification.</title>
        <authorList>
            <person name="Goeker M."/>
        </authorList>
    </citation>
    <scope>NUCLEOTIDE SEQUENCE [LARGE SCALE GENOMIC DNA]</scope>
    <source>
        <strain evidence="3 4">DSM 25620</strain>
    </source>
</reference>
<dbReference type="GO" id="GO:0005737">
    <property type="term" value="C:cytoplasm"/>
    <property type="evidence" value="ECO:0007669"/>
    <property type="project" value="TreeGrafter"/>
</dbReference>
<dbReference type="EMBL" id="JACHIL010000003">
    <property type="protein sequence ID" value="MBB5091470.1"/>
    <property type="molecule type" value="Genomic_DNA"/>
</dbReference>
<evidence type="ECO:0000313" key="4">
    <source>
        <dbReference type="Proteomes" id="UP000531231"/>
    </source>
</evidence>
<keyword evidence="1" id="KW-0560">Oxidoreductase</keyword>
<dbReference type="RefSeq" id="WP_116088438.1">
    <property type="nucleotide sequence ID" value="NZ_JACHIL010000003.1"/>
</dbReference>
<accession>A0A7W8ENH4</accession>
<dbReference type="InterPro" id="IPR006076">
    <property type="entry name" value="FAD-dep_OxRdtase"/>
</dbReference>
<dbReference type="SUPFAM" id="SSF51905">
    <property type="entry name" value="FAD/NAD(P)-binding domain"/>
    <property type="match status" value="1"/>
</dbReference>
<feature type="domain" description="FAD dependent oxidoreductase" evidence="2">
    <location>
        <begin position="39"/>
        <end position="391"/>
    </location>
</feature>
<protein>
    <submittedName>
        <fullName evidence="3">Glycine/D-amino acid oxidase-like deaminating enzyme</fullName>
    </submittedName>
</protein>
<organism evidence="3 4">
    <name type="scientific">Pseudochrobactrum saccharolyticum</name>
    <dbReference type="NCBI Taxonomy" id="354352"/>
    <lineage>
        <taxon>Bacteria</taxon>
        <taxon>Pseudomonadati</taxon>
        <taxon>Pseudomonadota</taxon>
        <taxon>Alphaproteobacteria</taxon>
        <taxon>Hyphomicrobiales</taxon>
        <taxon>Brucellaceae</taxon>
        <taxon>Pseudochrobactrum</taxon>
    </lineage>
</organism>
<dbReference type="Gene3D" id="3.50.50.60">
    <property type="entry name" value="FAD/NAD(P)-binding domain"/>
    <property type="match status" value="1"/>
</dbReference>
<dbReference type="PANTHER" id="PTHR13847">
    <property type="entry name" value="SARCOSINE DEHYDROGENASE-RELATED"/>
    <property type="match status" value="1"/>
</dbReference>
<proteinExistence type="predicted"/>
<dbReference type="AlphaFoldDB" id="A0A7W8ENH4"/>
<sequence length="408" mass="45180">MKKTGVTVEKKLRVSLPYWQTTPHISVRTRKTASTRNFDIIIVGAGISGALVAEALTGHKRKIAIMDKRTPVHGSTMASTAMLQHEIDLPLHKMVQHTGTLQAETIWQRSVNAVSDLHKLIKKHGIHCQMQHKSALYLAGDKYGKRALLTETKARNSAQIDARYLDQKSLKTEFNINRTAGIVSTYSASANPAQMTAGLLKLVQKHGAEIIQDIEITDFVSLNDQVILATSAGEIYSAKFVIFCTGYEFLQSLKNKNHQIISTWALASRKNIRLPHWLNDFLVWEGSDPYLYFRTGYDGRLIAGGEDTESPEAYKDPQLLAEKTNTIAEKISTLLNINIGTPAFRWAAAFGDTKLGIPMIGEVPDHKNVFAVMGYGGNGITFSKIAADIISAKLKGQSDPVENLFKFR</sequence>
<gene>
    <name evidence="3" type="ORF">HNQ68_002011</name>
</gene>
<dbReference type="Pfam" id="PF01266">
    <property type="entry name" value="DAO"/>
    <property type="match status" value="1"/>
</dbReference>